<keyword evidence="2" id="KW-1185">Reference proteome</keyword>
<sequence length="152" mass="17442">MTVAVRTDRQGINARDNEQEKICTEAHLDAYTRQWMWLRFYKFEILVISVDSSPAAECIRPTTRSIGRLGLCQPAFPSPRHICTPTSSFSCVPKLLPSVVVLTWMKFESNTSFVSAAEGFSYSYGDRMDEVLRRSNRMVDGDLTQRLWIRLI</sequence>
<proteinExistence type="predicted"/>
<dbReference type="AlphaFoldDB" id="W9R3I7"/>
<name>W9R3I7_9ROSA</name>
<evidence type="ECO:0000313" key="2">
    <source>
        <dbReference type="Proteomes" id="UP000030645"/>
    </source>
</evidence>
<dbReference type="Proteomes" id="UP000030645">
    <property type="component" value="Unassembled WGS sequence"/>
</dbReference>
<accession>W9R3I7</accession>
<protein>
    <submittedName>
        <fullName evidence="1">Uncharacterized protein</fullName>
    </submittedName>
</protein>
<dbReference type="EMBL" id="KE344557">
    <property type="protein sequence ID" value="EXB66910.1"/>
    <property type="molecule type" value="Genomic_DNA"/>
</dbReference>
<gene>
    <name evidence="1" type="ORF">L484_019548</name>
</gene>
<organism evidence="1 2">
    <name type="scientific">Morus notabilis</name>
    <dbReference type="NCBI Taxonomy" id="981085"/>
    <lineage>
        <taxon>Eukaryota</taxon>
        <taxon>Viridiplantae</taxon>
        <taxon>Streptophyta</taxon>
        <taxon>Embryophyta</taxon>
        <taxon>Tracheophyta</taxon>
        <taxon>Spermatophyta</taxon>
        <taxon>Magnoliopsida</taxon>
        <taxon>eudicotyledons</taxon>
        <taxon>Gunneridae</taxon>
        <taxon>Pentapetalae</taxon>
        <taxon>rosids</taxon>
        <taxon>fabids</taxon>
        <taxon>Rosales</taxon>
        <taxon>Moraceae</taxon>
        <taxon>Moreae</taxon>
        <taxon>Morus</taxon>
    </lineage>
</organism>
<evidence type="ECO:0000313" key="1">
    <source>
        <dbReference type="EMBL" id="EXB66910.1"/>
    </source>
</evidence>
<reference evidence="2" key="1">
    <citation type="submission" date="2013-01" db="EMBL/GenBank/DDBJ databases">
        <title>Draft Genome Sequence of a Mulberry Tree, Morus notabilis C.K. Schneid.</title>
        <authorList>
            <person name="He N."/>
            <person name="Zhao S."/>
        </authorList>
    </citation>
    <scope>NUCLEOTIDE SEQUENCE</scope>
</reference>